<evidence type="ECO:0000313" key="3">
    <source>
        <dbReference type="Proteomes" id="UP000008466"/>
    </source>
</evidence>
<dbReference type="KEGG" id="sbu:SpiBuddy_2245"/>
<evidence type="ECO:0000256" key="1">
    <source>
        <dbReference type="SAM" id="Phobius"/>
    </source>
</evidence>
<feature type="transmembrane region" description="Helical" evidence="1">
    <location>
        <begin position="225"/>
        <end position="245"/>
    </location>
</feature>
<feature type="transmembrane region" description="Helical" evidence="1">
    <location>
        <begin position="164"/>
        <end position="183"/>
    </location>
</feature>
<sequence>MKVQKHSLFSFLALVLFIASSLVNILWAQMFYPSSEVYTSFYPNDAINLVFGTIVLLLSFFKVVRDSKFYLPCRSGILLFILYNAIASVYAMRSALSILLLIMGVAALLTLVESVAYQKLLATQLTTNHQKLYSAILICMALLFLVRAIILLVRGGHTTAETALNLADLVLCTLWLANGIGFLKNQQRCFLAAFICYIHASLLCVSLLLFMLIQPVLVGTPFSFTDFLVIAVMSPVFFIPLVFLGKSMVRAESVS</sequence>
<feature type="transmembrane region" description="Helical" evidence="1">
    <location>
        <begin position="47"/>
        <end position="64"/>
    </location>
</feature>
<dbReference type="HOGENOM" id="CLU_1026379_0_0_12"/>
<dbReference type="Proteomes" id="UP000008466">
    <property type="component" value="Chromosome"/>
</dbReference>
<keyword evidence="1" id="KW-1133">Transmembrane helix</keyword>
<dbReference type="EMBL" id="CP002541">
    <property type="protein sequence ID" value="ADY14064.1"/>
    <property type="molecule type" value="Genomic_DNA"/>
</dbReference>
<feature type="transmembrane region" description="Helical" evidence="1">
    <location>
        <begin position="98"/>
        <end position="120"/>
    </location>
</feature>
<gene>
    <name evidence="2" type="ordered locus">SpiBuddy_2245</name>
</gene>
<feature type="transmembrane region" description="Helical" evidence="1">
    <location>
        <begin position="190"/>
        <end position="213"/>
    </location>
</feature>
<evidence type="ECO:0000313" key="2">
    <source>
        <dbReference type="EMBL" id="ADY14064.1"/>
    </source>
</evidence>
<name>F0RTY6_SPHGB</name>
<reference evidence="3" key="1">
    <citation type="submission" date="2011-02" db="EMBL/GenBank/DDBJ databases">
        <title>Complete sequence of Spirochaeta sp. Buddy.</title>
        <authorList>
            <person name="Lucas S."/>
            <person name="Copeland A."/>
            <person name="Lapidus A."/>
            <person name="Cheng J.-F."/>
            <person name="Goodwin L."/>
            <person name="Pitluck S."/>
            <person name="Zeytun A."/>
            <person name="Detter J.C."/>
            <person name="Han C."/>
            <person name="Tapia R."/>
            <person name="Land M."/>
            <person name="Hauser L."/>
            <person name="Kyrpides N."/>
            <person name="Ivanova N."/>
            <person name="Mikhailova N."/>
            <person name="Pagani I."/>
            <person name="Ritalahti K.M."/>
            <person name="Loeffler F.E."/>
            <person name="Woyke T."/>
        </authorList>
    </citation>
    <scope>NUCLEOTIDE SEQUENCE [LARGE SCALE GENOMIC DNA]</scope>
    <source>
        <strain evidence="3">ATCC BAA-1886 / DSM 22777 / Buddy</strain>
    </source>
</reference>
<keyword evidence="3" id="KW-1185">Reference proteome</keyword>
<dbReference type="STRING" id="158189.SpiBuddy_2245"/>
<accession>F0RTY6</accession>
<keyword evidence="1" id="KW-0472">Membrane</keyword>
<dbReference type="AlphaFoldDB" id="F0RTY6"/>
<feature type="transmembrane region" description="Helical" evidence="1">
    <location>
        <begin position="132"/>
        <end position="152"/>
    </location>
</feature>
<keyword evidence="1" id="KW-0812">Transmembrane</keyword>
<feature type="transmembrane region" description="Helical" evidence="1">
    <location>
        <begin position="7"/>
        <end position="27"/>
    </location>
</feature>
<dbReference type="RefSeq" id="WP_013607913.1">
    <property type="nucleotide sequence ID" value="NC_015152.1"/>
</dbReference>
<feature type="transmembrane region" description="Helical" evidence="1">
    <location>
        <begin position="76"/>
        <end position="92"/>
    </location>
</feature>
<protein>
    <submittedName>
        <fullName evidence="2">Uncharacterized protein</fullName>
    </submittedName>
</protein>
<organism evidence="2 3">
    <name type="scientific">Sphaerochaeta globosa (strain ATCC BAA-1886 / DSM 22777 / Buddy)</name>
    <name type="common">Spirochaeta sp. (strain Buddy)</name>
    <dbReference type="NCBI Taxonomy" id="158189"/>
    <lineage>
        <taxon>Bacteria</taxon>
        <taxon>Pseudomonadati</taxon>
        <taxon>Spirochaetota</taxon>
        <taxon>Spirochaetia</taxon>
        <taxon>Spirochaetales</taxon>
        <taxon>Sphaerochaetaceae</taxon>
        <taxon>Sphaerochaeta</taxon>
    </lineage>
</organism>
<proteinExistence type="predicted"/>